<accession>A0A9N9GK16</accession>
<proteinExistence type="predicted"/>
<dbReference type="AlphaFoldDB" id="A0A9N9GK16"/>
<organism evidence="1 2">
    <name type="scientific">Acaulospora morrowiae</name>
    <dbReference type="NCBI Taxonomy" id="94023"/>
    <lineage>
        <taxon>Eukaryota</taxon>
        <taxon>Fungi</taxon>
        <taxon>Fungi incertae sedis</taxon>
        <taxon>Mucoromycota</taxon>
        <taxon>Glomeromycotina</taxon>
        <taxon>Glomeromycetes</taxon>
        <taxon>Diversisporales</taxon>
        <taxon>Acaulosporaceae</taxon>
        <taxon>Acaulospora</taxon>
    </lineage>
</organism>
<reference evidence="1" key="1">
    <citation type="submission" date="2021-06" db="EMBL/GenBank/DDBJ databases">
        <authorList>
            <person name="Kallberg Y."/>
            <person name="Tangrot J."/>
            <person name="Rosling A."/>
        </authorList>
    </citation>
    <scope>NUCLEOTIDE SEQUENCE</scope>
    <source>
        <strain evidence="1">CL551</strain>
    </source>
</reference>
<keyword evidence="2" id="KW-1185">Reference proteome</keyword>
<dbReference type="EMBL" id="CAJVPV010006615">
    <property type="protein sequence ID" value="CAG8607577.1"/>
    <property type="molecule type" value="Genomic_DNA"/>
</dbReference>
<sequence length="166" mass="19929">MFRKITFAKKNEKFIPYDKYHRKLTDLRNLRTTHHRLLKSHIKLKRKIEKYEHILTSITNIFKDEPSIDDINDELTSQHNSIENVENTHTSNESIYIEDESTHIEDKSIQYIETNEENNINESTQHNTNDRIYITDDESIQPNISEMIYNIDESKDKDEIKRTNTF</sequence>
<evidence type="ECO:0000313" key="2">
    <source>
        <dbReference type="Proteomes" id="UP000789342"/>
    </source>
</evidence>
<dbReference type="Proteomes" id="UP000789342">
    <property type="component" value="Unassembled WGS sequence"/>
</dbReference>
<protein>
    <submittedName>
        <fullName evidence="1">5838_t:CDS:1</fullName>
    </submittedName>
</protein>
<comment type="caution">
    <text evidence="1">The sequence shown here is derived from an EMBL/GenBank/DDBJ whole genome shotgun (WGS) entry which is preliminary data.</text>
</comment>
<name>A0A9N9GK16_9GLOM</name>
<evidence type="ECO:0000313" key="1">
    <source>
        <dbReference type="EMBL" id="CAG8607577.1"/>
    </source>
</evidence>
<gene>
    <name evidence="1" type="ORF">AMORRO_LOCUS8070</name>
</gene>